<organism evidence="1 2">
    <name type="scientific">Colletotrichum orchidophilum</name>
    <dbReference type="NCBI Taxonomy" id="1209926"/>
    <lineage>
        <taxon>Eukaryota</taxon>
        <taxon>Fungi</taxon>
        <taxon>Dikarya</taxon>
        <taxon>Ascomycota</taxon>
        <taxon>Pezizomycotina</taxon>
        <taxon>Sordariomycetes</taxon>
        <taxon>Hypocreomycetidae</taxon>
        <taxon>Glomerellales</taxon>
        <taxon>Glomerellaceae</taxon>
        <taxon>Colletotrichum</taxon>
    </lineage>
</organism>
<sequence>MPIDEMAAPTLTGPFDAGSRCNLHPILSSAAGAVGGNLDSGKGAEKRRGKLFARVVSRIMDLDEDGFPYEKQEDRNV</sequence>
<dbReference type="RefSeq" id="XP_022472457.1">
    <property type="nucleotide sequence ID" value="XM_022621069.1"/>
</dbReference>
<evidence type="ECO:0000313" key="2">
    <source>
        <dbReference type="Proteomes" id="UP000176998"/>
    </source>
</evidence>
<keyword evidence="2" id="KW-1185">Reference proteome</keyword>
<accession>A0A1G4B1U8</accession>
<reference evidence="1 2" key="1">
    <citation type="submission" date="2016-09" db="EMBL/GenBank/DDBJ databases">
        <authorList>
            <person name="Capua I."/>
            <person name="De Benedictis P."/>
            <person name="Joannis T."/>
            <person name="Lombin L.H."/>
            <person name="Cattoli G."/>
        </authorList>
    </citation>
    <scope>NUCLEOTIDE SEQUENCE [LARGE SCALE GENOMIC DNA]</scope>
    <source>
        <strain evidence="1 2">IMI 309357</strain>
    </source>
</reference>
<proteinExistence type="predicted"/>
<dbReference type="AlphaFoldDB" id="A0A1G4B1U8"/>
<gene>
    <name evidence="1" type="ORF">CORC01_09440</name>
</gene>
<protein>
    <submittedName>
        <fullName evidence="1">Uncharacterized protein</fullName>
    </submittedName>
</protein>
<evidence type="ECO:0000313" key="1">
    <source>
        <dbReference type="EMBL" id="OHE95295.1"/>
    </source>
</evidence>
<dbReference type="EMBL" id="MJBS01000085">
    <property type="protein sequence ID" value="OHE95295.1"/>
    <property type="molecule type" value="Genomic_DNA"/>
</dbReference>
<dbReference type="Proteomes" id="UP000176998">
    <property type="component" value="Unassembled WGS sequence"/>
</dbReference>
<comment type="caution">
    <text evidence="1">The sequence shown here is derived from an EMBL/GenBank/DDBJ whole genome shotgun (WGS) entry which is preliminary data.</text>
</comment>
<dbReference type="GeneID" id="34562579"/>
<name>A0A1G4B1U8_9PEZI</name>